<evidence type="ECO:0000313" key="1">
    <source>
        <dbReference type="EMBL" id="AKF03299.1"/>
    </source>
</evidence>
<gene>
    <name evidence="1" type="ORF">DB32_000448</name>
</gene>
<reference evidence="1 2" key="1">
    <citation type="submission" date="2015-03" db="EMBL/GenBank/DDBJ databases">
        <title>Genome assembly of Sandaracinus amylolyticus DSM 53668.</title>
        <authorList>
            <person name="Sharma G."/>
            <person name="Subramanian S."/>
        </authorList>
    </citation>
    <scope>NUCLEOTIDE SEQUENCE [LARGE SCALE GENOMIC DNA]</scope>
    <source>
        <strain evidence="1 2">DSM 53668</strain>
    </source>
</reference>
<keyword evidence="2" id="KW-1185">Reference proteome</keyword>
<organism evidence="1 2">
    <name type="scientific">Sandaracinus amylolyticus</name>
    <dbReference type="NCBI Taxonomy" id="927083"/>
    <lineage>
        <taxon>Bacteria</taxon>
        <taxon>Pseudomonadati</taxon>
        <taxon>Myxococcota</taxon>
        <taxon>Polyangia</taxon>
        <taxon>Polyangiales</taxon>
        <taxon>Sandaracinaceae</taxon>
        <taxon>Sandaracinus</taxon>
    </lineage>
</organism>
<accession>A0A0F6SDE4</accession>
<dbReference type="AlphaFoldDB" id="A0A0F6SDE4"/>
<protein>
    <submittedName>
        <fullName evidence="1">Uncharacterized protein</fullName>
    </submittedName>
</protein>
<dbReference type="KEGG" id="samy:DB32_000448"/>
<sequence length="211" mass="22235">MISSTGWANEDIAVSGDGATIYLVGGSSLTGYSSTGAWLGSVPLQRDGAISAGSRRRVAVDRTRDRVVVIERVVQSGTHASKMRFSMHHPAIAANGYSVLQPFGFFDVDVAGEIVDFDIDADNLVLEHSVGLDPTTLEVFYWPGGGFGATRYGTRQAHWSSFGRAGSLSGRGVIGEIAACGGAGGAYLWRARTNAGSGGYMLERHTICAEN</sequence>
<evidence type="ECO:0000313" key="2">
    <source>
        <dbReference type="Proteomes" id="UP000034883"/>
    </source>
</evidence>
<proteinExistence type="predicted"/>
<dbReference type="Proteomes" id="UP000034883">
    <property type="component" value="Chromosome"/>
</dbReference>
<name>A0A0F6SDE4_9BACT</name>
<dbReference type="STRING" id="927083.DB32_000448"/>
<dbReference type="EMBL" id="CP011125">
    <property type="protein sequence ID" value="AKF03299.1"/>
    <property type="molecule type" value="Genomic_DNA"/>
</dbReference>